<dbReference type="InterPro" id="IPR001509">
    <property type="entry name" value="Epimerase_deHydtase"/>
</dbReference>
<accession>A0ABW0I9F7</accession>
<dbReference type="SUPFAM" id="SSF51735">
    <property type="entry name" value="NAD(P)-binding Rossmann-fold domains"/>
    <property type="match status" value="1"/>
</dbReference>
<dbReference type="RefSeq" id="WP_379842797.1">
    <property type="nucleotide sequence ID" value="NZ_JBHSMA010000002.1"/>
</dbReference>
<name>A0ABW0I9F7_9BACT</name>
<feature type="domain" description="NAD-dependent epimerase/dehydratase" evidence="1">
    <location>
        <begin position="3"/>
        <end position="211"/>
    </location>
</feature>
<dbReference type="PANTHER" id="PTHR43245:SF58">
    <property type="entry name" value="BLL5923 PROTEIN"/>
    <property type="match status" value="1"/>
</dbReference>
<reference evidence="3" key="1">
    <citation type="journal article" date="2019" name="Int. J. Syst. Evol. Microbiol.">
        <title>The Global Catalogue of Microorganisms (GCM) 10K type strain sequencing project: providing services to taxonomists for standard genome sequencing and annotation.</title>
        <authorList>
            <consortium name="The Broad Institute Genomics Platform"/>
            <consortium name="The Broad Institute Genome Sequencing Center for Infectious Disease"/>
            <person name="Wu L."/>
            <person name="Ma J."/>
        </authorList>
    </citation>
    <scope>NUCLEOTIDE SEQUENCE [LARGE SCALE GENOMIC DNA]</scope>
    <source>
        <strain evidence="3">CCUG 55250</strain>
    </source>
</reference>
<evidence type="ECO:0000259" key="1">
    <source>
        <dbReference type="Pfam" id="PF01370"/>
    </source>
</evidence>
<evidence type="ECO:0000313" key="2">
    <source>
        <dbReference type="EMBL" id="MFC5409158.1"/>
    </source>
</evidence>
<keyword evidence="3" id="KW-1185">Reference proteome</keyword>
<dbReference type="Proteomes" id="UP001596106">
    <property type="component" value="Unassembled WGS sequence"/>
</dbReference>
<evidence type="ECO:0000313" key="3">
    <source>
        <dbReference type="Proteomes" id="UP001596106"/>
    </source>
</evidence>
<dbReference type="InterPro" id="IPR036291">
    <property type="entry name" value="NAD(P)-bd_dom_sf"/>
</dbReference>
<protein>
    <submittedName>
        <fullName evidence="2">NAD-dependent epimerase/dehydratase family protein</fullName>
    </submittedName>
</protein>
<comment type="caution">
    <text evidence="2">The sequence shown here is derived from an EMBL/GenBank/DDBJ whole genome shotgun (WGS) entry which is preliminary data.</text>
</comment>
<dbReference type="Pfam" id="PF01370">
    <property type="entry name" value="Epimerase"/>
    <property type="match status" value="1"/>
</dbReference>
<dbReference type="InterPro" id="IPR050177">
    <property type="entry name" value="Lipid_A_modif_metabolic_enz"/>
</dbReference>
<proteinExistence type="predicted"/>
<dbReference type="PANTHER" id="PTHR43245">
    <property type="entry name" value="BIFUNCTIONAL POLYMYXIN RESISTANCE PROTEIN ARNA"/>
    <property type="match status" value="1"/>
</dbReference>
<dbReference type="EMBL" id="JBHSMA010000002">
    <property type="protein sequence ID" value="MFC5409158.1"/>
    <property type="molecule type" value="Genomic_DNA"/>
</dbReference>
<sequence length="304" mass="32808">MSVLLTGASGFLGQRLYRVLSKTDLVTSLSRQGVGPGHIACNLAVETPDLSPYRFDCVVNAAGKAHSVPRTAGDAADYEQVNVQGLKRLLTALEQSAALPHAFVHMSTILTYGCSAGEVLDENTPLRATDVYGQSKIRAEAVVQEWGAKTGVKTTILRLPLVVAENPRGNLAALIQAIRRGRYVRIGDGSCRRSMVLADDVARIIPKAAHYPGIYNLTDGVHPSVRELEDAIARQVGRRRLPSVPLFAARAVATVGDGINAIVGRRFPLDSMALAKLTQSLTFSDLRARQQLGWDPKPVVSFFE</sequence>
<dbReference type="Gene3D" id="3.40.50.720">
    <property type="entry name" value="NAD(P)-binding Rossmann-like Domain"/>
    <property type="match status" value="1"/>
</dbReference>
<gene>
    <name evidence="2" type="ORF">ACFPMF_07570</name>
</gene>
<organism evidence="2 3">
    <name type="scientific">Larkinella bovis</name>
    <dbReference type="NCBI Taxonomy" id="683041"/>
    <lineage>
        <taxon>Bacteria</taxon>
        <taxon>Pseudomonadati</taxon>
        <taxon>Bacteroidota</taxon>
        <taxon>Cytophagia</taxon>
        <taxon>Cytophagales</taxon>
        <taxon>Spirosomataceae</taxon>
        <taxon>Larkinella</taxon>
    </lineage>
</organism>